<dbReference type="PANTHER" id="PTHR34202">
    <property type="entry name" value="UPF0548 PROTEIN"/>
    <property type="match status" value="1"/>
</dbReference>
<feature type="region of interest" description="Disordered" evidence="1">
    <location>
        <begin position="126"/>
        <end position="174"/>
    </location>
</feature>
<evidence type="ECO:0000256" key="1">
    <source>
        <dbReference type="SAM" id="MobiDB-lite"/>
    </source>
</evidence>
<feature type="compositionally biased region" description="Low complexity" evidence="1">
    <location>
        <begin position="129"/>
        <end position="165"/>
    </location>
</feature>
<keyword evidence="4" id="KW-1185">Reference proteome</keyword>
<dbReference type="Pfam" id="PF09348">
    <property type="entry name" value="DUF1990"/>
    <property type="match status" value="1"/>
</dbReference>
<evidence type="ECO:0000313" key="4">
    <source>
        <dbReference type="Proteomes" id="UP001244341"/>
    </source>
</evidence>
<organism evidence="3 4">
    <name type="scientific">Tetradesmus obliquus</name>
    <name type="common">Green alga</name>
    <name type="synonym">Acutodesmus obliquus</name>
    <dbReference type="NCBI Taxonomy" id="3088"/>
    <lineage>
        <taxon>Eukaryota</taxon>
        <taxon>Viridiplantae</taxon>
        <taxon>Chlorophyta</taxon>
        <taxon>core chlorophytes</taxon>
        <taxon>Chlorophyceae</taxon>
        <taxon>CS clade</taxon>
        <taxon>Sphaeropleales</taxon>
        <taxon>Scenedesmaceae</taxon>
        <taxon>Tetradesmus</taxon>
    </lineage>
</organism>
<reference evidence="3 4" key="1">
    <citation type="submission" date="2023-05" db="EMBL/GenBank/DDBJ databases">
        <title>A 100% complete, gapless, phased diploid assembly of the Scenedesmus obliquus UTEX 3031 genome.</title>
        <authorList>
            <person name="Biondi T.C."/>
            <person name="Hanschen E.R."/>
            <person name="Kwon T."/>
            <person name="Eng W."/>
            <person name="Kruse C.P.S."/>
            <person name="Koehler S.I."/>
            <person name="Kunde Y."/>
            <person name="Gleasner C.D."/>
            <person name="You Mak K.T."/>
            <person name="Polle J."/>
            <person name="Hovde B.T."/>
            <person name="Starkenburg S.R."/>
        </authorList>
    </citation>
    <scope>NUCLEOTIDE SEQUENCE [LARGE SCALE GENOMIC DNA]</scope>
    <source>
        <strain evidence="3 4">DOE0152z</strain>
    </source>
</reference>
<dbReference type="PANTHER" id="PTHR34202:SF1">
    <property type="entry name" value="UPF0548 PROTEIN"/>
    <property type="match status" value="1"/>
</dbReference>
<proteinExistence type="predicted"/>
<dbReference type="EMBL" id="CP126209">
    <property type="protein sequence ID" value="WIA10505.1"/>
    <property type="molecule type" value="Genomic_DNA"/>
</dbReference>
<dbReference type="InterPro" id="IPR018960">
    <property type="entry name" value="DUF1990"/>
</dbReference>
<evidence type="ECO:0000313" key="3">
    <source>
        <dbReference type="EMBL" id="WIA10505.1"/>
    </source>
</evidence>
<feature type="domain" description="DUF1990" evidence="2">
    <location>
        <begin position="49"/>
        <end position="249"/>
    </location>
</feature>
<protein>
    <recommendedName>
        <fullName evidence="2">DUF1990 domain-containing protein</fullName>
    </recommendedName>
</protein>
<dbReference type="Proteomes" id="UP001244341">
    <property type="component" value="Chromosome 2b"/>
</dbReference>
<gene>
    <name evidence="3" type="ORF">OEZ85_010694</name>
</gene>
<evidence type="ECO:0000259" key="2">
    <source>
        <dbReference type="Pfam" id="PF09348"/>
    </source>
</evidence>
<accession>A0ABY8TNH1</accession>
<sequence>MFFVSFTKPTRTQQTAVCSKGSSLGLNFNSAGGSLSAPPLPAAAQEDGWWNVDHERIKVGYGKRTYEATKDLLCSWGHFQLPWAQVDPATPIKPGSNVCVTANVFGLWTAVPLQIVYKQEGRWSRDAEQGQQRQQQQQQQQQQHSKQQQQQLMGTASSSSSSSSSSRRRSWFGGRKQQRHGQQLSYAHACLHTHYLAGEERFRVEWDKSDDSVWYDILTYSRPHHPLAFVGYPVVRLLQAQFRQQSMRAVARAAAVHTVDASLDDVTRKRVENFEAGFVSTAGGRR</sequence>
<name>A0ABY8TNH1_TETOB</name>